<dbReference type="RefSeq" id="WP_144331490.1">
    <property type="nucleotide sequence ID" value="NZ_VLPL01000001.1"/>
</dbReference>
<gene>
    <name evidence="1" type="ORF">FO442_02140</name>
</gene>
<dbReference type="InterPro" id="IPR036102">
    <property type="entry name" value="OsmC/Ohrsf"/>
</dbReference>
<proteinExistence type="predicted"/>
<organism evidence="1 2">
    <name type="scientific">Fluviicola chungangensis</name>
    <dbReference type="NCBI Taxonomy" id="2597671"/>
    <lineage>
        <taxon>Bacteria</taxon>
        <taxon>Pseudomonadati</taxon>
        <taxon>Bacteroidota</taxon>
        <taxon>Flavobacteriia</taxon>
        <taxon>Flavobacteriales</taxon>
        <taxon>Crocinitomicaceae</taxon>
        <taxon>Fluviicola</taxon>
    </lineage>
</organism>
<name>A0A556N723_9FLAO</name>
<dbReference type="Gene3D" id="3.30.300.20">
    <property type="match status" value="1"/>
</dbReference>
<protein>
    <submittedName>
        <fullName evidence="1">OsmC family protein</fullName>
    </submittedName>
</protein>
<evidence type="ECO:0000313" key="1">
    <source>
        <dbReference type="EMBL" id="TSJ47955.1"/>
    </source>
</evidence>
<evidence type="ECO:0000313" key="2">
    <source>
        <dbReference type="Proteomes" id="UP000316008"/>
    </source>
</evidence>
<reference evidence="1 2" key="1">
    <citation type="submission" date="2019-07" db="EMBL/GenBank/DDBJ databases">
        <authorList>
            <person name="Huq M.A."/>
        </authorList>
    </citation>
    <scope>NUCLEOTIDE SEQUENCE [LARGE SCALE GENOMIC DNA]</scope>
    <source>
        <strain evidence="1 2">MAH-3</strain>
    </source>
</reference>
<dbReference type="SUPFAM" id="SSF82784">
    <property type="entry name" value="OsmC-like"/>
    <property type="match status" value="1"/>
</dbReference>
<dbReference type="PANTHER" id="PTHR39624">
    <property type="entry name" value="PROTEIN INVOLVED IN RIMO-MEDIATED BETA-METHYLTHIOLATION OF RIBOSOMAL PROTEIN S12 YCAO"/>
    <property type="match status" value="1"/>
</dbReference>
<keyword evidence="2" id="KW-1185">Reference proteome</keyword>
<dbReference type="AlphaFoldDB" id="A0A556N723"/>
<dbReference type="Pfam" id="PF02566">
    <property type="entry name" value="OsmC"/>
    <property type="match status" value="1"/>
</dbReference>
<dbReference type="InterPro" id="IPR015946">
    <property type="entry name" value="KH_dom-like_a/b"/>
</dbReference>
<sequence>MASVTASIKKELYRVEIESPSGNVVIADEPLESGGKDLGFSPTELLASSLAACTSATLRIYADSKGWDLQEVKLEIDLERDEEGNKTVINRKMQLIGNLDEKQHERLFKVANACPVHKILTNPIEINTEILP</sequence>
<accession>A0A556N723</accession>
<dbReference type="Proteomes" id="UP000316008">
    <property type="component" value="Unassembled WGS sequence"/>
</dbReference>
<dbReference type="PANTHER" id="PTHR39624:SF2">
    <property type="entry name" value="OSMC-LIKE PROTEIN"/>
    <property type="match status" value="1"/>
</dbReference>
<dbReference type="InterPro" id="IPR003718">
    <property type="entry name" value="OsmC/Ohr_fam"/>
</dbReference>
<comment type="caution">
    <text evidence="1">The sequence shown here is derived from an EMBL/GenBank/DDBJ whole genome shotgun (WGS) entry which is preliminary data.</text>
</comment>
<dbReference type="OrthoDB" id="9791538at2"/>
<dbReference type="EMBL" id="VLPL01000001">
    <property type="protein sequence ID" value="TSJ47955.1"/>
    <property type="molecule type" value="Genomic_DNA"/>
</dbReference>